<dbReference type="InterPro" id="IPR032330">
    <property type="entry name" value="EF-G-binding_C"/>
</dbReference>
<name>A0A506XY43_9MICO</name>
<reference evidence="2 3" key="1">
    <citation type="submission" date="2019-06" db="EMBL/GenBank/DDBJ databases">
        <authorList>
            <person name="Li F."/>
        </authorList>
    </citation>
    <scope>NUCLEOTIDE SEQUENCE [LARGE SCALE GENOMIC DNA]</scope>
    <source>
        <strain evidence="2 3">10F1D-1</strain>
    </source>
</reference>
<dbReference type="RefSeq" id="WP_141164260.1">
    <property type="nucleotide sequence ID" value="NZ_VHQG01000004.1"/>
</dbReference>
<keyword evidence="3" id="KW-1185">Reference proteome</keyword>
<dbReference type="Proteomes" id="UP000316252">
    <property type="component" value="Unassembled WGS sequence"/>
</dbReference>
<dbReference type="OrthoDB" id="4171838at2"/>
<feature type="domain" description="Elongation factor G-binding protein C-terminal treble-clef zinc-finger" evidence="1">
    <location>
        <begin position="8"/>
        <end position="159"/>
    </location>
</feature>
<dbReference type="AlphaFoldDB" id="A0A506XY43"/>
<evidence type="ECO:0000313" key="3">
    <source>
        <dbReference type="Proteomes" id="UP000316252"/>
    </source>
</evidence>
<proteinExistence type="predicted"/>
<dbReference type="EMBL" id="VHQG01000004">
    <property type="protein sequence ID" value="TPW74622.1"/>
    <property type="molecule type" value="Genomic_DNA"/>
</dbReference>
<protein>
    <submittedName>
        <fullName evidence="2">FBP domain-containing protein</fullName>
    </submittedName>
</protein>
<accession>A0A506XY43</accession>
<dbReference type="Pfam" id="PF16571">
    <property type="entry name" value="FBP_C"/>
    <property type="match status" value="1"/>
</dbReference>
<sequence length="162" mass="17759">MQPLTETEIRESMVNAPAGEADRMPLPGLHEVIWDEREYLGWRDPQAPQRGYVVFWRDGAPVGLTLRASESQLAHGSAMCSLCQTLQPAGQVRMFSARRAGDAGDRGNSVGTYICSDLACSTLIRLRAPGTELDHSPAEIIQHRADGLTQRLARFTEKVVAA</sequence>
<gene>
    <name evidence="2" type="ORF">FJ657_13630</name>
</gene>
<comment type="caution">
    <text evidence="2">The sequence shown here is derived from an EMBL/GenBank/DDBJ whole genome shotgun (WGS) entry which is preliminary data.</text>
</comment>
<evidence type="ECO:0000259" key="1">
    <source>
        <dbReference type="Pfam" id="PF16571"/>
    </source>
</evidence>
<evidence type="ECO:0000313" key="2">
    <source>
        <dbReference type="EMBL" id="TPW74622.1"/>
    </source>
</evidence>
<organism evidence="2 3">
    <name type="scientific">Schumannella soli</name>
    <dbReference type="NCBI Taxonomy" id="2590779"/>
    <lineage>
        <taxon>Bacteria</taxon>
        <taxon>Bacillati</taxon>
        <taxon>Actinomycetota</taxon>
        <taxon>Actinomycetes</taxon>
        <taxon>Micrococcales</taxon>
        <taxon>Microbacteriaceae</taxon>
        <taxon>Schumannella</taxon>
    </lineage>
</organism>